<evidence type="ECO:0000256" key="4">
    <source>
        <dbReference type="ARBA" id="ARBA00023315"/>
    </source>
</evidence>
<feature type="domain" description="N-acetyltransferase" evidence="6">
    <location>
        <begin position="23"/>
        <end position="170"/>
    </location>
</feature>
<proteinExistence type="predicted"/>
<dbReference type="RefSeq" id="WP_281803963.1">
    <property type="nucleotide sequence ID" value="NZ_BSEC01000001.1"/>
</dbReference>
<dbReference type="GO" id="GO:0016747">
    <property type="term" value="F:acyltransferase activity, transferring groups other than amino-acyl groups"/>
    <property type="evidence" value="ECO:0007669"/>
    <property type="project" value="InterPro"/>
</dbReference>
<evidence type="ECO:0000313" key="7">
    <source>
        <dbReference type="EMBL" id="GLI93929.1"/>
    </source>
</evidence>
<dbReference type="PANTHER" id="PTHR36449">
    <property type="entry name" value="ACETYLTRANSFERASE-RELATED"/>
    <property type="match status" value="1"/>
</dbReference>
<dbReference type="PANTHER" id="PTHR36449:SF1">
    <property type="entry name" value="ACETYLTRANSFERASE"/>
    <property type="match status" value="1"/>
</dbReference>
<dbReference type="InterPro" id="IPR016181">
    <property type="entry name" value="Acyl_CoA_acyltransferase"/>
</dbReference>
<protein>
    <submittedName>
        <fullName evidence="7">N-acetyltransferase GCN5</fullName>
    </submittedName>
</protein>
<dbReference type="Gene3D" id="3.40.630.30">
    <property type="match status" value="1"/>
</dbReference>
<sequence length="172" mass="18954">MTDAPFLVSRPVLLTEAHDTSAFDCGDCVLDDWLRTRAWRNLQLAASRTYVVCPSGSNRVIGYFALNMGQILAQEVVGSMRRNMPKQIPAVTLGRLAIDRAWHGRGLGRALLADVVRRALRASAEVSARLLIVHAVSPGAEAFYLHHGFTRLPVETPTLALDLLKLQKLRGK</sequence>
<evidence type="ECO:0000259" key="6">
    <source>
        <dbReference type="PROSITE" id="PS51186"/>
    </source>
</evidence>
<organism evidence="7 8">
    <name type="scientific">Methylocystis echinoides</name>
    <dbReference type="NCBI Taxonomy" id="29468"/>
    <lineage>
        <taxon>Bacteria</taxon>
        <taxon>Pseudomonadati</taxon>
        <taxon>Pseudomonadota</taxon>
        <taxon>Alphaproteobacteria</taxon>
        <taxon>Hyphomicrobiales</taxon>
        <taxon>Methylocystaceae</taxon>
        <taxon>Methylocystis</taxon>
    </lineage>
</organism>
<evidence type="ECO:0000256" key="3">
    <source>
        <dbReference type="ARBA" id="ARBA00022679"/>
    </source>
</evidence>
<reference evidence="7" key="1">
    <citation type="journal article" date="2023" name="Int. J. Syst. Evol. Microbiol.">
        <title>Methylocystis iwaonis sp. nov., a type II methane-oxidizing bacterium from surface soil of a rice paddy field in Japan, and emended description of the genus Methylocystis (ex Whittenbury et al. 1970) Bowman et al. 1993.</title>
        <authorList>
            <person name="Kaise H."/>
            <person name="Sawadogo J.B."/>
            <person name="Alam M.S."/>
            <person name="Ueno C."/>
            <person name="Dianou D."/>
            <person name="Shinjo R."/>
            <person name="Asakawa S."/>
        </authorList>
    </citation>
    <scope>NUCLEOTIDE SEQUENCE</scope>
    <source>
        <strain evidence="7">LMG27198</strain>
    </source>
</reference>
<keyword evidence="8" id="KW-1185">Reference proteome</keyword>
<dbReference type="AlphaFoldDB" id="A0A9W6GVR8"/>
<accession>A0A9W6GVR8</accession>
<dbReference type="Pfam" id="PF13508">
    <property type="entry name" value="Acetyltransf_7"/>
    <property type="match status" value="1"/>
</dbReference>
<keyword evidence="3" id="KW-0808">Transferase</keyword>
<keyword evidence="4" id="KW-0012">Acyltransferase</keyword>
<dbReference type="EMBL" id="BSEC01000001">
    <property type="protein sequence ID" value="GLI93929.1"/>
    <property type="molecule type" value="Genomic_DNA"/>
</dbReference>
<keyword evidence="1" id="KW-0678">Repressor</keyword>
<dbReference type="Proteomes" id="UP001144323">
    <property type="component" value="Unassembled WGS sequence"/>
</dbReference>
<dbReference type="InterPro" id="IPR000182">
    <property type="entry name" value="GNAT_dom"/>
</dbReference>
<evidence type="ECO:0000256" key="1">
    <source>
        <dbReference type="ARBA" id="ARBA00022491"/>
    </source>
</evidence>
<dbReference type="CDD" id="cd04301">
    <property type="entry name" value="NAT_SF"/>
    <property type="match status" value="1"/>
</dbReference>
<gene>
    <name evidence="7" type="ORF">LMG27198_29210</name>
</gene>
<name>A0A9W6GVR8_9HYPH</name>
<comment type="catalytic activity">
    <reaction evidence="5">
        <text>glycyl-tRNA(Gly) + acetyl-CoA = N-acetylglycyl-tRNA(Gly) + CoA + H(+)</text>
        <dbReference type="Rhea" id="RHEA:81867"/>
        <dbReference type="Rhea" id="RHEA-COMP:9683"/>
        <dbReference type="Rhea" id="RHEA-COMP:19766"/>
        <dbReference type="ChEBI" id="CHEBI:15378"/>
        <dbReference type="ChEBI" id="CHEBI:57287"/>
        <dbReference type="ChEBI" id="CHEBI:57288"/>
        <dbReference type="ChEBI" id="CHEBI:78522"/>
        <dbReference type="ChEBI" id="CHEBI:232036"/>
    </reaction>
</comment>
<keyword evidence="2" id="KW-1277">Toxin-antitoxin system</keyword>
<evidence type="ECO:0000313" key="8">
    <source>
        <dbReference type="Proteomes" id="UP001144323"/>
    </source>
</evidence>
<evidence type="ECO:0000256" key="2">
    <source>
        <dbReference type="ARBA" id="ARBA00022649"/>
    </source>
</evidence>
<dbReference type="SUPFAM" id="SSF55729">
    <property type="entry name" value="Acyl-CoA N-acyltransferases (Nat)"/>
    <property type="match status" value="1"/>
</dbReference>
<comment type="caution">
    <text evidence="7">The sequence shown here is derived from an EMBL/GenBank/DDBJ whole genome shotgun (WGS) entry which is preliminary data.</text>
</comment>
<evidence type="ECO:0000256" key="5">
    <source>
        <dbReference type="ARBA" id="ARBA00049880"/>
    </source>
</evidence>
<dbReference type="PROSITE" id="PS51186">
    <property type="entry name" value="GNAT"/>
    <property type="match status" value="1"/>
</dbReference>